<dbReference type="PANTHER" id="PTHR46890">
    <property type="entry name" value="NON-LTR RETROLELEMENT REVERSE TRANSCRIPTASE-LIKE PROTEIN-RELATED"/>
    <property type="match status" value="1"/>
</dbReference>
<organism evidence="1 2">
    <name type="scientific">Cajanus cajan</name>
    <name type="common">Pigeon pea</name>
    <name type="synonym">Cajanus indicus</name>
    <dbReference type="NCBI Taxonomy" id="3821"/>
    <lineage>
        <taxon>Eukaryota</taxon>
        <taxon>Viridiplantae</taxon>
        <taxon>Streptophyta</taxon>
        <taxon>Embryophyta</taxon>
        <taxon>Tracheophyta</taxon>
        <taxon>Spermatophyta</taxon>
        <taxon>Magnoliopsida</taxon>
        <taxon>eudicotyledons</taxon>
        <taxon>Gunneridae</taxon>
        <taxon>Pentapetalae</taxon>
        <taxon>rosids</taxon>
        <taxon>fabids</taxon>
        <taxon>Fabales</taxon>
        <taxon>Fabaceae</taxon>
        <taxon>Papilionoideae</taxon>
        <taxon>50 kb inversion clade</taxon>
        <taxon>NPAAA clade</taxon>
        <taxon>indigoferoid/millettioid clade</taxon>
        <taxon>Phaseoleae</taxon>
        <taxon>Cajanus</taxon>
    </lineage>
</organism>
<dbReference type="Proteomes" id="UP000075243">
    <property type="component" value="Unassembled WGS sequence"/>
</dbReference>
<dbReference type="AlphaFoldDB" id="A0A151S0R7"/>
<dbReference type="PANTHER" id="PTHR46890:SF48">
    <property type="entry name" value="RNA-DIRECTED DNA POLYMERASE"/>
    <property type="match status" value="1"/>
</dbReference>
<dbReference type="Gramene" id="C.cajan_29797.t">
    <property type="protein sequence ID" value="C.cajan_29797.t.cds1"/>
    <property type="gene ID" value="C.cajan_29797"/>
</dbReference>
<evidence type="ECO:0000313" key="2">
    <source>
        <dbReference type="Proteomes" id="UP000075243"/>
    </source>
</evidence>
<name>A0A151S0R7_CAJCA</name>
<gene>
    <name evidence="1" type="ORF">KK1_030027</name>
</gene>
<dbReference type="STRING" id="3821.A0A151S0R7"/>
<accession>A0A151S0R7</accession>
<dbReference type="InterPro" id="IPR052343">
    <property type="entry name" value="Retrotransposon-Effector_Assoc"/>
</dbReference>
<reference evidence="1" key="1">
    <citation type="journal article" date="2012" name="Nat. Biotechnol.">
        <title>Draft genome sequence of pigeonpea (Cajanus cajan), an orphan legume crop of resource-poor farmers.</title>
        <authorList>
            <person name="Varshney R.K."/>
            <person name="Chen W."/>
            <person name="Li Y."/>
            <person name="Bharti A.K."/>
            <person name="Saxena R.K."/>
            <person name="Schlueter J.A."/>
            <person name="Donoghue M.T."/>
            <person name="Azam S."/>
            <person name="Fan G."/>
            <person name="Whaley A.M."/>
            <person name="Farmer A.D."/>
            <person name="Sheridan J."/>
            <person name="Iwata A."/>
            <person name="Tuteja R."/>
            <person name="Penmetsa R.V."/>
            <person name="Wu W."/>
            <person name="Upadhyaya H.D."/>
            <person name="Yang S.P."/>
            <person name="Shah T."/>
            <person name="Saxena K.B."/>
            <person name="Michael T."/>
            <person name="McCombie W.R."/>
            <person name="Yang B."/>
            <person name="Zhang G."/>
            <person name="Yang H."/>
            <person name="Wang J."/>
            <person name="Spillane C."/>
            <person name="Cook D.R."/>
            <person name="May G.D."/>
            <person name="Xu X."/>
            <person name="Jackson S.A."/>
        </authorList>
    </citation>
    <scope>NUCLEOTIDE SEQUENCE [LARGE SCALE GENOMIC DNA]</scope>
</reference>
<dbReference type="EMBL" id="KQ483503">
    <property type="protein sequence ID" value="KYP48334.1"/>
    <property type="molecule type" value="Genomic_DNA"/>
</dbReference>
<evidence type="ECO:0000313" key="1">
    <source>
        <dbReference type="EMBL" id="KYP48334.1"/>
    </source>
</evidence>
<keyword evidence="2" id="KW-1185">Reference proteome</keyword>
<sequence length="114" mass="13281">MKQIRLIEFCNVIYKLLSKMLAKRLQGLMSKCISSKQATFVEDRLIIDNILVVSELMHHIHNRYIKVILLKLGFDGQCIQWMMMCMETVNLHILVNKDRVGTIHLDKEIVGVQV</sequence>
<protein>
    <submittedName>
        <fullName evidence="1">Uncharacterized protein</fullName>
    </submittedName>
</protein>
<proteinExistence type="predicted"/>